<reference evidence="1 2" key="1">
    <citation type="submission" date="2017-06" db="EMBL/GenBank/DDBJ databases">
        <title>Novel microbial phyla capable of carbon fixation and sulfur reduction in deep-sea sediments.</title>
        <authorList>
            <person name="Huang J."/>
            <person name="Baker B."/>
            <person name="Wang Y."/>
        </authorList>
    </citation>
    <scope>NUCLEOTIDE SEQUENCE [LARGE SCALE GENOMIC DNA]</scope>
    <source>
        <strain evidence="1">B3_TA06</strain>
    </source>
</reference>
<protein>
    <submittedName>
        <fullName evidence="1">Uncharacterized protein</fullName>
    </submittedName>
</protein>
<dbReference type="InterPro" id="IPR011990">
    <property type="entry name" value="TPR-like_helical_dom_sf"/>
</dbReference>
<evidence type="ECO:0000313" key="2">
    <source>
        <dbReference type="Proteomes" id="UP000317778"/>
    </source>
</evidence>
<dbReference type="Pfam" id="PF14559">
    <property type="entry name" value="TPR_19"/>
    <property type="match status" value="1"/>
</dbReference>
<dbReference type="Gene3D" id="1.25.40.10">
    <property type="entry name" value="Tetratricopeptide repeat domain"/>
    <property type="match status" value="1"/>
</dbReference>
<name>A0A532V8J1_UNCT6</name>
<evidence type="ECO:0000313" key="1">
    <source>
        <dbReference type="EMBL" id="TKJ43442.1"/>
    </source>
</evidence>
<dbReference type="SUPFAM" id="SSF48452">
    <property type="entry name" value="TPR-like"/>
    <property type="match status" value="1"/>
</dbReference>
<accession>A0A532V8J1</accession>
<gene>
    <name evidence="1" type="ORF">CEE36_03660</name>
</gene>
<organism evidence="1 2">
    <name type="scientific">candidate division TA06 bacterium B3_TA06</name>
    <dbReference type="NCBI Taxonomy" id="2012487"/>
    <lineage>
        <taxon>Bacteria</taxon>
        <taxon>Bacteria division TA06</taxon>
    </lineage>
</organism>
<proteinExistence type="predicted"/>
<dbReference type="AlphaFoldDB" id="A0A532V8J1"/>
<comment type="caution">
    <text evidence="1">The sequence shown here is derived from an EMBL/GenBank/DDBJ whole genome shotgun (WGS) entry which is preliminary data.</text>
</comment>
<dbReference type="Proteomes" id="UP000317778">
    <property type="component" value="Unassembled WGS sequence"/>
</dbReference>
<dbReference type="EMBL" id="NJBO01000004">
    <property type="protein sequence ID" value="TKJ43442.1"/>
    <property type="molecule type" value="Genomic_DNA"/>
</dbReference>
<sequence>MKRVVLCGLLIVVALWALDARLSKADYYYQNRHKDYKGYTDQIYNLCKEVLSENANDAGALWRMARLYCLYGDDKTSKQDKLSHYETARGYAEKAKAANAAIPETHFWHGVALGRIGQTKGILNSLSLAGPVKNAFQKALEINPDFTPAMDGLAIWYLEVPGFAGGDISKSIEYLKKGIAIDPNYTLLYVDLAKVYIKQKDYSAARAQLKRCLAVTNPKNPADFYLDDRPEAEKLLAEIEGK</sequence>